<proteinExistence type="predicted"/>
<accession>A0A2X3CKP4</accession>
<dbReference type="Gene3D" id="3.20.20.150">
    <property type="entry name" value="Divalent-metal-dependent TIM barrel enzymes"/>
    <property type="match status" value="1"/>
</dbReference>
<gene>
    <name evidence="2" type="ORF">NCTC9128_01082</name>
</gene>
<feature type="compositionally biased region" description="Polar residues" evidence="1">
    <location>
        <begin position="173"/>
        <end position="196"/>
    </location>
</feature>
<feature type="region of interest" description="Disordered" evidence="1">
    <location>
        <begin position="170"/>
        <end position="196"/>
    </location>
</feature>
<dbReference type="SUPFAM" id="SSF51658">
    <property type="entry name" value="Xylose isomerase-like"/>
    <property type="match status" value="1"/>
</dbReference>
<keyword evidence="2" id="KW-0413">Isomerase</keyword>
<name>A0A2X3CKP4_KLEPN</name>
<dbReference type="InterPro" id="IPR036237">
    <property type="entry name" value="Xyl_isomerase-like_sf"/>
</dbReference>
<sequence>MKTIKGPGIFLAQFIGPQAPFNTLAGDSAVGRRPGVQALQIPCNHPAIFDVERAAASQTYCDEVSGILAEHGLVISELSTHLEGQLVAVHPAYDAAFDAFAPAALHGDPQARQRWAVEKVRQAAVASGRLGCRRTRPFPGRWHGPFFIRGRRTISRFWMRPLPSWPGAGGRCWTSSTSRGSMSAMRSTPAKTCTMA</sequence>
<organism evidence="2 3">
    <name type="scientific">Klebsiella pneumoniae</name>
    <dbReference type="NCBI Taxonomy" id="573"/>
    <lineage>
        <taxon>Bacteria</taxon>
        <taxon>Pseudomonadati</taxon>
        <taxon>Pseudomonadota</taxon>
        <taxon>Gammaproteobacteria</taxon>
        <taxon>Enterobacterales</taxon>
        <taxon>Enterobacteriaceae</taxon>
        <taxon>Klebsiella/Raoultella group</taxon>
        <taxon>Klebsiella</taxon>
        <taxon>Klebsiella pneumoniae complex</taxon>
    </lineage>
</organism>
<dbReference type="AlphaFoldDB" id="A0A2X3CKP4"/>
<evidence type="ECO:0000313" key="3">
    <source>
        <dbReference type="Proteomes" id="UP000251088"/>
    </source>
</evidence>
<evidence type="ECO:0000256" key="1">
    <source>
        <dbReference type="SAM" id="MobiDB-lite"/>
    </source>
</evidence>
<protein>
    <submittedName>
        <fullName evidence="2">Inosose isomerase</fullName>
    </submittedName>
</protein>
<dbReference type="EMBL" id="UAWN01000004">
    <property type="protein sequence ID" value="SQC09125.1"/>
    <property type="molecule type" value="Genomic_DNA"/>
</dbReference>
<dbReference type="GO" id="GO:0016853">
    <property type="term" value="F:isomerase activity"/>
    <property type="evidence" value="ECO:0007669"/>
    <property type="project" value="UniProtKB-KW"/>
</dbReference>
<reference evidence="2 3" key="1">
    <citation type="submission" date="2018-06" db="EMBL/GenBank/DDBJ databases">
        <authorList>
            <consortium name="Pathogen Informatics"/>
            <person name="Doyle S."/>
        </authorList>
    </citation>
    <scope>NUCLEOTIDE SEQUENCE [LARGE SCALE GENOMIC DNA]</scope>
    <source>
        <strain evidence="2 3">NCTC9128</strain>
    </source>
</reference>
<evidence type="ECO:0000313" key="2">
    <source>
        <dbReference type="EMBL" id="SQC09125.1"/>
    </source>
</evidence>
<dbReference type="Proteomes" id="UP000251088">
    <property type="component" value="Unassembled WGS sequence"/>
</dbReference>